<reference evidence="2 3" key="1">
    <citation type="submission" date="2022-01" db="EMBL/GenBank/DDBJ databases">
        <title>Nocardioides sp. nov., an actinomycete isolated from mining soil.</title>
        <authorList>
            <person name="Liu L."/>
        </authorList>
    </citation>
    <scope>NUCLEOTIDE SEQUENCE [LARGE SCALE GENOMIC DNA]</scope>
    <source>
        <strain evidence="2 3">KLBMP 9356</strain>
    </source>
</reference>
<protein>
    <submittedName>
        <fullName evidence="2">Uncharacterized protein</fullName>
    </submittedName>
</protein>
<comment type="caution">
    <text evidence="2">The sequence shown here is derived from an EMBL/GenBank/DDBJ whole genome shotgun (WGS) entry which is preliminary data.</text>
</comment>
<accession>A0ABS9HGJ2</accession>
<dbReference type="EMBL" id="JAKJHZ010000010">
    <property type="protein sequence ID" value="MCF6379369.1"/>
    <property type="molecule type" value="Genomic_DNA"/>
</dbReference>
<evidence type="ECO:0000313" key="3">
    <source>
        <dbReference type="Proteomes" id="UP001201161"/>
    </source>
</evidence>
<evidence type="ECO:0000313" key="2">
    <source>
        <dbReference type="EMBL" id="MCF6379369.1"/>
    </source>
</evidence>
<proteinExistence type="predicted"/>
<evidence type="ECO:0000256" key="1">
    <source>
        <dbReference type="SAM" id="MobiDB-lite"/>
    </source>
</evidence>
<name>A0ABS9HGJ2_9ACTN</name>
<feature type="region of interest" description="Disordered" evidence="1">
    <location>
        <begin position="1"/>
        <end position="20"/>
    </location>
</feature>
<feature type="compositionally biased region" description="Low complexity" evidence="1">
    <location>
        <begin position="7"/>
        <end position="18"/>
    </location>
</feature>
<organism evidence="2 3">
    <name type="scientific">Nocardioides potassii</name>
    <dbReference type="NCBI Taxonomy" id="2911371"/>
    <lineage>
        <taxon>Bacteria</taxon>
        <taxon>Bacillati</taxon>
        <taxon>Actinomycetota</taxon>
        <taxon>Actinomycetes</taxon>
        <taxon>Propionibacteriales</taxon>
        <taxon>Nocardioidaceae</taxon>
        <taxon>Nocardioides</taxon>
    </lineage>
</organism>
<gene>
    <name evidence="2" type="ORF">L2K70_17295</name>
</gene>
<dbReference type="RefSeq" id="WP_236404343.1">
    <property type="nucleotide sequence ID" value="NZ_JAKJHZ010000010.1"/>
</dbReference>
<sequence length="56" mass="6425">MKHVRTINRTINRTSRSSGRIRPHVLRRDGVLEAPSDVPRRSRHDMALAAGWRPLA</sequence>
<keyword evidence="3" id="KW-1185">Reference proteome</keyword>
<dbReference type="Proteomes" id="UP001201161">
    <property type="component" value="Unassembled WGS sequence"/>
</dbReference>